<evidence type="ECO:0000313" key="3">
    <source>
        <dbReference type="Proteomes" id="UP000536179"/>
    </source>
</evidence>
<dbReference type="Proteomes" id="UP000536179">
    <property type="component" value="Unassembled WGS sequence"/>
</dbReference>
<keyword evidence="3" id="KW-1185">Reference proteome</keyword>
<proteinExistence type="predicted"/>
<evidence type="ECO:0000259" key="1">
    <source>
        <dbReference type="Pfam" id="PF07638"/>
    </source>
</evidence>
<dbReference type="InterPro" id="IPR053812">
    <property type="entry name" value="HTH_Sigma70_ECF-like"/>
</dbReference>
<sequence length="204" mass="23475">MELEEDLSTWIANLKKGDPRTQQEIWNAYFARLVAMTRNKLRGSRLREFDEEDIAISSFNSLFRAIEEDRVTQLDDPSDLWKLLAVISARKISAQYRRQGAAKRGSGRVRGESVFISADQTVKPGLEQVLGSEPSPEMAMKAAESIQELMERLPDPNLRRIAWLKFEGYSNQEISQVMNCVERTISRKIERIRCLWTHQEEASA</sequence>
<dbReference type="Pfam" id="PF07638">
    <property type="entry name" value="Sigma70_ECF"/>
    <property type="match status" value="1"/>
</dbReference>
<dbReference type="EMBL" id="JACHXU010000018">
    <property type="protein sequence ID" value="MBB3208746.1"/>
    <property type="molecule type" value="Genomic_DNA"/>
</dbReference>
<dbReference type="AlphaFoldDB" id="A0A7W5H889"/>
<feature type="domain" description="RNA polymerase sigma-70 ECF-like HTH" evidence="1">
    <location>
        <begin position="5"/>
        <end position="201"/>
    </location>
</feature>
<gene>
    <name evidence="2" type="ORF">FHS27_004579</name>
</gene>
<keyword evidence="2" id="KW-0240">DNA-directed RNA polymerase</keyword>
<dbReference type="InterPro" id="IPR013324">
    <property type="entry name" value="RNA_pol_sigma_r3/r4-like"/>
</dbReference>
<dbReference type="GO" id="GO:0000428">
    <property type="term" value="C:DNA-directed RNA polymerase complex"/>
    <property type="evidence" value="ECO:0007669"/>
    <property type="project" value="UniProtKB-KW"/>
</dbReference>
<dbReference type="SUPFAM" id="SSF88659">
    <property type="entry name" value="Sigma3 and sigma4 domains of RNA polymerase sigma factors"/>
    <property type="match status" value="1"/>
</dbReference>
<reference evidence="2 3" key="1">
    <citation type="submission" date="2020-08" db="EMBL/GenBank/DDBJ databases">
        <title>Genomic Encyclopedia of Type Strains, Phase III (KMG-III): the genomes of soil and plant-associated and newly described type strains.</title>
        <authorList>
            <person name="Whitman W."/>
        </authorList>
    </citation>
    <scope>NUCLEOTIDE SEQUENCE [LARGE SCALE GENOMIC DNA]</scope>
    <source>
        <strain evidence="2 3">CECT 8075</strain>
    </source>
</reference>
<organism evidence="2 3">
    <name type="scientific">Aporhodopirellula rubra</name>
    <dbReference type="NCBI Taxonomy" id="980271"/>
    <lineage>
        <taxon>Bacteria</taxon>
        <taxon>Pseudomonadati</taxon>
        <taxon>Planctomycetota</taxon>
        <taxon>Planctomycetia</taxon>
        <taxon>Pirellulales</taxon>
        <taxon>Pirellulaceae</taxon>
        <taxon>Aporhodopirellula</taxon>
    </lineage>
</organism>
<accession>A0A7W5H889</accession>
<keyword evidence="2" id="KW-0804">Transcription</keyword>
<dbReference type="Gene3D" id="1.10.10.10">
    <property type="entry name" value="Winged helix-like DNA-binding domain superfamily/Winged helix DNA-binding domain"/>
    <property type="match status" value="1"/>
</dbReference>
<dbReference type="RefSeq" id="WP_009097556.1">
    <property type="nucleotide sequence ID" value="NZ_JACHXU010000018.1"/>
</dbReference>
<evidence type="ECO:0000313" key="2">
    <source>
        <dbReference type="EMBL" id="MBB3208746.1"/>
    </source>
</evidence>
<name>A0A7W5H889_9BACT</name>
<protein>
    <submittedName>
        <fullName evidence="2">DNA-directed RNA polymerase specialized sigma24 family protein</fullName>
    </submittedName>
</protein>
<dbReference type="InterPro" id="IPR036388">
    <property type="entry name" value="WH-like_DNA-bd_sf"/>
</dbReference>
<comment type="caution">
    <text evidence="2">The sequence shown here is derived from an EMBL/GenBank/DDBJ whole genome shotgun (WGS) entry which is preliminary data.</text>
</comment>